<feature type="region of interest" description="Disordered" evidence="5">
    <location>
        <begin position="581"/>
        <end position="647"/>
    </location>
</feature>
<evidence type="ECO:0000256" key="1">
    <source>
        <dbReference type="ARBA" id="ARBA00004496"/>
    </source>
</evidence>
<evidence type="ECO:0000256" key="2">
    <source>
        <dbReference type="ARBA" id="ARBA00022490"/>
    </source>
</evidence>
<dbReference type="InterPro" id="IPR003591">
    <property type="entry name" value="Leu-rich_rpt_typical-subtyp"/>
</dbReference>
<evidence type="ECO:0000313" key="6">
    <source>
        <dbReference type="Proteomes" id="UP000694888"/>
    </source>
</evidence>
<feature type="compositionally biased region" description="Basic and acidic residues" evidence="5">
    <location>
        <begin position="619"/>
        <end position="637"/>
    </location>
</feature>
<dbReference type="GeneID" id="101858352"/>
<feature type="region of interest" description="Disordered" evidence="5">
    <location>
        <begin position="397"/>
        <end position="420"/>
    </location>
</feature>
<evidence type="ECO:0000256" key="3">
    <source>
        <dbReference type="ARBA" id="ARBA00022614"/>
    </source>
</evidence>
<keyword evidence="4" id="KW-0677">Repeat</keyword>
<feature type="region of interest" description="Disordered" evidence="5">
    <location>
        <begin position="74"/>
        <end position="93"/>
    </location>
</feature>
<dbReference type="PANTHER" id="PTHR22710:SF2">
    <property type="entry name" value="X-RAY RADIATION RESISTANCE-ASSOCIATED PROTEIN 1"/>
    <property type="match status" value="1"/>
</dbReference>
<feature type="compositionally biased region" description="Polar residues" evidence="5">
    <location>
        <begin position="359"/>
        <end position="378"/>
    </location>
</feature>
<sequence>MALAGVKLDDGRGGFASNCFPVRPGFGKTSDDASGAWLIAHHAEQRRRFKAVLCTKPRTYARIKEERKKSELTGTKLDAQKFEDEGDQDEDGDDEEKFLDGFFLMKHCCVEDPADLCSVNIAGKELTDVKEDDLALFENVAYVNAGENYLPFEAFRGFPALRELEIPLNGLRSLQIDYTDFNNLEMLDLSYNNLSQDDLLCLGLLSQLKVLHLTGNHFTRLPQDMAMPYLSREKNIRFPRYSKLEVLLLDDNQLMEMNIFAALAGLPKLRHLNMSKNEIFFVPQLKSVEGRVVTQDGKDKKRPRRPGSGRRSSRRSKSRAAQEASLIDLEVKASEVSSSGKNPADGKGESSSEVKEGSNVATEKSGTQVTEGSHLQGQGSDLLAEDFTSGDLSARIQDLDLETSRGEEVTAAVPEKSEPQMPPFPELRYLNLSYNKICEEDALLAVAAWPMLMELDIYQNPLTTERSGDPPLLRRFLQDRLHIKLNRSKPDDVVGFLKTSKVEIRPKNIKIQEVVPKVPRLTVEEKMRLELPPPPLSHAIEHGSSPVPMDFHGKKKMSVLPPIPTTPKEELTEAWAERIMEEEEEEDEDSYSNEREDTQMSAAQRDNSDTFFMTQPDDIEAKHSGPRREPSVAEDRRVRGKVPEGGQAGAAKVVDGRYKGYELLLDIEELENEPELPPAKDIQGNIRALKHTLSHQLVYRDPAIELSKVKKMVQEYRRAPVPPAKPHQSYQERIDDALENLKTRSIVEEEKLTTVLKDRSRLRKQFPEADNLLGQIQRKYNAVRVHSLKDAKQAKQITESVLNLLPDSKPVAGK</sequence>
<feature type="compositionally biased region" description="Acidic residues" evidence="5">
    <location>
        <begin position="581"/>
        <end position="591"/>
    </location>
</feature>
<feature type="compositionally biased region" description="Acidic residues" evidence="5">
    <location>
        <begin position="84"/>
        <end position="93"/>
    </location>
</feature>
<evidence type="ECO:0000313" key="7">
    <source>
        <dbReference type="RefSeq" id="XP_005104728.1"/>
    </source>
</evidence>
<protein>
    <submittedName>
        <fullName evidence="7">X-ray radiation resistance-associated protein 1 isoform X1</fullName>
    </submittedName>
</protein>
<gene>
    <name evidence="7" type="primary">LOC101858352</name>
</gene>
<accession>A0ABM0JYT3</accession>
<dbReference type="Proteomes" id="UP000694888">
    <property type="component" value="Unplaced"/>
</dbReference>
<reference evidence="7" key="1">
    <citation type="submission" date="2025-08" db="UniProtKB">
        <authorList>
            <consortium name="RefSeq"/>
        </authorList>
    </citation>
    <scope>IDENTIFICATION</scope>
</reference>
<feature type="compositionally biased region" description="Basic residues" evidence="5">
    <location>
        <begin position="300"/>
        <end position="318"/>
    </location>
</feature>
<dbReference type="PROSITE" id="PS51450">
    <property type="entry name" value="LRR"/>
    <property type="match status" value="1"/>
</dbReference>
<name>A0ABM0JYT3_APLCA</name>
<evidence type="ECO:0000256" key="4">
    <source>
        <dbReference type="ARBA" id="ARBA00022737"/>
    </source>
</evidence>
<dbReference type="Gene3D" id="3.80.10.10">
    <property type="entry name" value="Ribonuclease Inhibitor"/>
    <property type="match status" value="2"/>
</dbReference>
<keyword evidence="6" id="KW-1185">Reference proteome</keyword>
<keyword evidence="3" id="KW-0433">Leucine-rich repeat</keyword>
<dbReference type="RefSeq" id="XP_005104728.1">
    <property type="nucleotide sequence ID" value="XM_005104671.3"/>
</dbReference>
<keyword evidence="2" id="KW-0963">Cytoplasm</keyword>
<dbReference type="SMART" id="SM00369">
    <property type="entry name" value="LRR_TYP"/>
    <property type="match status" value="4"/>
</dbReference>
<dbReference type="SUPFAM" id="SSF52058">
    <property type="entry name" value="L domain-like"/>
    <property type="match status" value="1"/>
</dbReference>
<feature type="compositionally biased region" description="Polar residues" evidence="5">
    <location>
        <begin position="599"/>
        <end position="613"/>
    </location>
</feature>
<dbReference type="InterPro" id="IPR001611">
    <property type="entry name" value="Leu-rich_rpt"/>
</dbReference>
<proteinExistence type="predicted"/>
<comment type="subcellular location">
    <subcellularLocation>
        <location evidence="1">Cytoplasm</location>
    </subcellularLocation>
</comment>
<feature type="region of interest" description="Disordered" evidence="5">
    <location>
        <begin position="292"/>
        <end position="378"/>
    </location>
</feature>
<feature type="compositionally biased region" description="Basic and acidic residues" evidence="5">
    <location>
        <begin position="344"/>
        <end position="356"/>
    </location>
</feature>
<evidence type="ECO:0000256" key="5">
    <source>
        <dbReference type="SAM" id="MobiDB-lite"/>
    </source>
</evidence>
<dbReference type="InterPro" id="IPR032675">
    <property type="entry name" value="LRR_dom_sf"/>
</dbReference>
<organism evidence="6 7">
    <name type="scientific">Aplysia californica</name>
    <name type="common">California sea hare</name>
    <dbReference type="NCBI Taxonomy" id="6500"/>
    <lineage>
        <taxon>Eukaryota</taxon>
        <taxon>Metazoa</taxon>
        <taxon>Spiralia</taxon>
        <taxon>Lophotrochozoa</taxon>
        <taxon>Mollusca</taxon>
        <taxon>Gastropoda</taxon>
        <taxon>Heterobranchia</taxon>
        <taxon>Euthyneura</taxon>
        <taxon>Tectipleura</taxon>
        <taxon>Aplysiida</taxon>
        <taxon>Aplysioidea</taxon>
        <taxon>Aplysiidae</taxon>
        <taxon>Aplysia</taxon>
    </lineage>
</organism>
<dbReference type="PANTHER" id="PTHR22710">
    <property type="entry name" value="X-RAY RADIATION RESISTANCE ASSOCIATED PROTEIN 1 XRRA1"/>
    <property type="match status" value="1"/>
</dbReference>